<dbReference type="OrthoDB" id="276422at2759"/>
<keyword evidence="3 10" id="KW-0240">DNA-directed RNA polymerase</keyword>
<dbReference type="InterPro" id="IPR002092">
    <property type="entry name" value="DNA-dir_Rpol_phage-type"/>
</dbReference>
<dbReference type="PANTHER" id="PTHR10102">
    <property type="entry name" value="DNA-DIRECTED RNA POLYMERASE, MITOCHONDRIAL"/>
    <property type="match status" value="1"/>
</dbReference>
<dbReference type="FunCoup" id="G7E7S7">
    <property type="interactions" value="124"/>
</dbReference>
<comment type="subcellular location">
    <subcellularLocation>
        <location evidence="1">Mitochondrion</location>
    </subcellularLocation>
</comment>
<dbReference type="EC" id="2.7.7.6" evidence="10"/>
<evidence type="ECO:0000313" key="14">
    <source>
        <dbReference type="Proteomes" id="UP000009131"/>
    </source>
</evidence>
<feature type="region of interest" description="Disordered" evidence="11">
    <location>
        <begin position="1288"/>
        <end position="1316"/>
    </location>
</feature>
<dbReference type="SUPFAM" id="SSF56672">
    <property type="entry name" value="DNA/RNA polymerases"/>
    <property type="match status" value="1"/>
</dbReference>
<keyword evidence="4 10" id="KW-0808">Transferase</keyword>
<dbReference type="InterPro" id="IPR043502">
    <property type="entry name" value="DNA/RNA_pol_sf"/>
</dbReference>
<keyword evidence="14" id="KW-1185">Reference proteome</keyword>
<evidence type="ECO:0000256" key="6">
    <source>
        <dbReference type="ARBA" id="ARBA00022946"/>
    </source>
</evidence>
<keyword evidence="8 10" id="KW-0804">Transcription</keyword>
<dbReference type="RefSeq" id="XP_014567051.1">
    <property type="nucleotide sequence ID" value="XM_014711565.1"/>
</dbReference>
<name>G7E7S7_MIXOS</name>
<protein>
    <recommendedName>
        <fullName evidence="10">DNA-directed RNA polymerase</fullName>
        <ecNumber evidence="10">2.7.7.6</ecNumber>
    </recommendedName>
</protein>
<dbReference type="FunFam" id="1.10.287.280:FF:000001">
    <property type="entry name" value="DNA-directed RNA polymerase"/>
    <property type="match status" value="1"/>
</dbReference>
<keyword evidence="6" id="KW-0809">Transit peptide</keyword>
<evidence type="ECO:0000256" key="4">
    <source>
        <dbReference type="ARBA" id="ARBA00022679"/>
    </source>
</evidence>
<dbReference type="FunFam" id="1.10.150.20:FF:000041">
    <property type="entry name" value="DNA-directed RNA polymerase"/>
    <property type="match status" value="1"/>
</dbReference>
<keyword evidence="7" id="KW-0496">Mitochondrion</keyword>
<evidence type="ECO:0000256" key="1">
    <source>
        <dbReference type="ARBA" id="ARBA00004173"/>
    </source>
</evidence>
<dbReference type="EMBL" id="BABT02000165">
    <property type="protein sequence ID" value="GAA98887.1"/>
    <property type="molecule type" value="Genomic_DNA"/>
</dbReference>
<dbReference type="Pfam" id="PF00940">
    <property type="entry name" value="RNA_pol"/>
    <property type="match status" value="1"/>
</dbReference>
<comment type="similarity">
    <text evidence="2 10">Belongs to the phage and mitochondrial RNA polymerase family.</text>
</comment>
<evidence type="ECO:0000256" key="10">
    <source>
        <dbReference type="RuleBase" id="RU003805"/>
    </source>
</evidence>
<dbReference type="GO" id="GO:0034245">
    <property type="term" value="C:mitochondrial DNA-directed RNA polymerase complex"/>
    <property type="evidence" value="ECO:0007669"/>
    <property type="project" value="TreeGrafter"/>
</dbReference>
<evidence type="ECO:0000256" key="11">
    <source>
        <dbReference type="SAM" id="MobiDB-lite"/>
    </source>
</evidence>
<dbReference type="PROSITE" id="PS00489">
    <property type="entry name" value="RNA_POL_PHAGE_2"/>
    <property type="match status" value="1"/>
</dbReference>
<dbReference type="Proteomes" id="UP000009131">
    <property type="component" value="Unassembled WGS sequence"/>
</dbReference>
<evidence type="ECO:0000256" key="3">
    <source>
        <dbReference type="ARBA" id="ARBA00022478"/>
    </source>
</evidence>
<dbReference type="Gene3D" id="1.10.150.20">
    <property type="entry name" value="5' to 3' exonuclease, C-terminal subdomain"/>
    <property type="match status" value="1"/>
</dbReference>
<dbReference type="InterPro" id="IPR029262">
    <property type="entry name" value="RPOL_N"/>
</dbReference>
<dbReference type="Pfam" id="PF14700">
    <property type="entry name" value="RPOL_N"/>
    <property type="match status" value="1"/>
</dbReference>
<organism evidence="13 14">
    <name type="scientific">Mixia osmundae (strain CBS 9802 / IAM 14324 / JCM 22182 / KY 12970)</name>
    <dbReference type="NCBI Taxonomy" id="764103"/>
    <lineage>
        <taxon>Eukaryota</taxon>
        <taxon>Fungi</taxon>
        <taxon>Dikarya</taxon>
        <taxon>Basidiomycota</taxon>
        <taxon>Pucciniomycotina</taxon>
        <taxon>Mixiomycetes</taxon>
        <taxon>Mixiales</taxon>
        <taxon>Mixiaceae</taxon>
        <taxon>Mixia</taxon>
    </lineage>
</organism>
<dbReference type="SMART" id="SM01311">
    <property type="entry name" value="RPOL_N"/>
    <property type="match status" value="1"/>
</dbReference>
<dbReference type="eggNOG" id="KOG1038">
    <property type="taxonomic scope" value="Eukaryota"/>
</dbReference>
<gene>
    <name evidence="13" type="primary">Mo05575</name>
    <name evidence="13" type="ORF">E5Q_05575</name>
</gene>
<keyword evidence="5 10" id="KW-0548">Nucleotidyltransferase</keyword>
<dbReference type="OMA" id="RWMWDWY"/>
<sequence length="1375" mass="152318">MRALASPSGRLLCACCRQTIGLLRSSQAASSGLSQRSVKRTISSSAQSSASALPDIAVPASDPIDSIDYHSSNTYLRGQVPFESRIYSPFGVRRSPPNYVVLPSPKPPRDGGSSLVLTTDIKPERKPHVSEADQVTLLSVCLDSDFVERATLIWKGILAKYPRPRTGARHTGRRHEVRRLVPPHIHTSFLAAYWRRAISAPTDKQDYAQLALQHLLAMIDDRTTYGSVERSAFATMLKGATAHQLAQNEAQAPERAPYDNTALLVQIMKIALASDYSLSDILADPLFRLKASASLGNVTAASVYEACLSAATELQDTEILDHLQDPRALEPVNSAMDSGTISETSEQARMPPAELLHPVRPYAQTTGDELESHFRIDVLREQLKAVESEAYHSIDLYERQRQLEDSAMQAAVVQFQTEREKMNTEVAQRVSMQQRSLQSLMTGWIEELTVVLTRVQEQMRLLIDSDAVTTKETVIEGCKIFATDRAADDIYFLLLPPDKLAYLTVSVLLSHNTPGAAMQKVTRCVMAIGKAVEVEHYAMKLQESHRLELADALHAVREAEAANGVTESRVVARIWRDVRARQGDSSREVFWSHQTRARIGAMCLHFLCETAKIQRSAVIDGQEIIEIQPAFVQTYQFSAGQKIGIIKFNAAVTERLDKDSMLSTLTPRYLPMLVPPRPWTAHNKGAYLMHPVSVLRIKDSMEQTAYLKQASDSGQLDEAFASLDYLGSTAWNVNRDVFGVIASAWNSGLTIGGIPVADPLNAIKDPEPPAGGFTSPRQQDTHRAEVKAAEMQRRQHYSIRCDLNYKLEIARAYLNERFYFPHNMDFRGRAYPIPPNLSHIGDDLCRGLLTFAERKRLGATGLRWLHVHLANMFGFDKASLAAREQFAKDHLTDIFDSADKPLDGARWWLKAEEPWQCLATCFELSKALRSPVPEDYRSSLPVQQDGSCNGLQHYAALGGDMAGAGQVNLIAGDAPSDVYTGVCNLVIGAVEQDAANKNELALHLKGKITRKVIKQTVMTTVYGVTYIGASRQIERQLKDRGDVDAEVRHKCALYLTEKTLQSIGTLFAGAAAIQLWLTTCGRLISKSIPGDRHELVKATQSKSEQNKLKKKQSSKDMLAREQMTTVVWTTPIGLPVAQPYRKQQRKQVKTVVQTVFISDPQTPTQVDSRQQTSAFPPNFIHSLDASHLMLTAGRCKRRGLTFASVHDSFWTHAADVDVMATELRAAFVDLHAQDILESLRREFLLRYEGHVVPMGSASKGTSQAKASSGSASEAVKLVELAQALDTLDDGPLDQRAQEDPGSITDSEMSEDEATTRERVTDAIDTLTSTRELKEQSQTALSRKVALRPLIDILPAVPARGDFDVRSVKLSQYFFS</sequence>
<dbReference type="GO" id="GO:0006390">
    <property type="term" value="P:mitochondrial transcription"/>
    <property type="evidence" value="ECO:0007669"/>
    <property type="project" value="TreeGrafter"/>
</dbReference>
<dbReference type="STRING" id="764103.G7E7S7"/>
<dbReference type="InterPro" id="IPR046950">
    <property type="entry name" value="DNA-dir_Rpol_C_phage-type"/>
</dbReference>
<comment type="function">
    <text evidence="10">DNA-dependent RNA polymerase catalyzes the transcription of DNA into RNA using the four ribonucleoside triphosphates as substrates.</text>
</comment>
<evidence type="ECO:0000256" key="5">
    <source>
        <dbReference type="ARBA" id="ARBA00022695"/>
    </source>
</evidence>
<evidence type="ECO:0000256" key="9">
    <source>
        <dbReference type="ARBA" id="ARBA00048552"/>
    </source>
</evidence>
<comment type="caution">
    <text evidence="13">The sequence shown here is derived from an EMBL/GenBank/DDBJ whole genome shotgun (WGS) entry which is preliminary data.</text>
</comment>
<dbReference type="PANTHER" id="PTHR10102:SF0">
    <property type="entry name" value="DNA-DIRECTED RNA POLYMERASE, MITOCHONDRIAL"/>
    <property type="match status" value="1"/>
</dbReference>
<comment type="catalytic activity">
    <reaction evidence="9 10">
        <text>RNA(n) + a ribonucleoside 5'-triphosphate = RNA(n+1) + diphosphate</text>
        <dbReference type="Rhea" id="RHEA:21248"/>
        <dbReference type="Rhea" id="RHEA-COMP:14527"/>
        <dbReference type="Rhea" id="RHEA-COMP:17342"/>
        <dbReference type="ChEBI" id="CHEBI:33019"/>
        <dbReference type="ChEBI" id="CHEBI:61557"/>
        <dbReference type="ChEBI" id="CHEBI:140395"/>
        <dbReference type="EC" id="2.7.7.6"/>
    </reaction>
</comment>
<evidence type="ECO:0000313" key="13">
    <source>
        <dbReference type="EMBL" id="GAA98887.1"/>
    </source>
</evidence>
<dbReference type="InParanoid" id="G7E7S7"/>
<dbReference type="GO" id="GO:0003899">
    <property type="term" value="F:DNA-directed RNA polymerase activity"/>
    <property type="evidence" value="ECO:0007669"/>
    <property type="project" value="UniProtKB-EC"/>
</dbReference>
<proteinExistence type="inferred from homology"/>
<dbReference type="Gene3D" id="1.10.1320.10">
    <property type="entry name" value="DNA-directed RNA polymerase, N-terminal domain"/>
    <property type="match status" value="1"/>
</dbReference>
<evidence type="ECO:0000256" key="7">
    <source>
        <dbReference type="ARBA" id="ARBA00023128"/>
    </source>
</evidence>
<dbReference type="HOGENOM" id="CLU_003364_0_0_1"/>
<feature type="domain" description="DNA-directed RNA polymerase N-terminal" evidence="12">
    <location>
        <begin position="398"/>
        <end position="728"/>
    </location>
</feature>
<evidence type="ECO:0000256" key="2">
    <source>
        <dbReference type="ARBA" id="ARBA00009493"/>
    </source>
</evidence>
<evidence type="ECO:0000259" key="12">
    <source>
        <dbReference type="SMART" id="SM01311"/>
    </source>
</evidence>
<dbReference type="PROSITE" id="PS00900">
    <property type="entry name" value="RNA_POL_PHAGE_1"/>
    <property type="match status" value="1"/>
</dbReference>
<reference evidence="13 14" key="1">
    <citation type="journal article" date="2011" name="J. Gen. Appl. Microbiol.">
        <title>Draft genome sequencing of the enigmatic basidiomycete Mixia osmundae.</title>
        <authorList>
            <person name="Nishida H."/>
            <person name="Nagatsuka Y."/>
            <person name="Sugiyama J."/>
        </authorList>
    </citation>
    <scope>NUCLEOTIDE SEQUENCE [LARGE SCALE GENOMIC DNA]</scope>
    <source>
        <strain evidence="14">CBS 9802 / IAM 14324 / JCM 22182 / KY 12970</strain>
    </source>
</reference>
<dbReference type="Gene3D" id="1.10.287.280">
    <property type="match status" value="1"/>
</dbReference>
<reference evidence="13 14" key="2">
    <citation type="journal article" date="2012" name="Open Biol.">
        <title>Characteristics of nucleosomes and linker DNA regions on the genome of the basidiomycete Mixia osmundae revealed by mono- and dinucleosome mapping.</title>
        <authorList>
            <person name="Nishida H."/>
            <person name="Kondo S."/>
            <person name="Matsumoto T."/>
            <person name="Suzuki Y."/>
            <person name="Yoshikawa H."/>
            <person name="Taylor T.D."/>
            <person name="Sugiyama J."/>
        </authorList>
    </citation>
    <scope>NUCLEOTIDE SEQUENCE [LARGE SCALE GENOMIC DNA]</scope>
    <source>
        <strain evidence="14">CBS 9802 / IAM 14324 / JCM 22182 / KY 12970</strain>
    </source>
</reference>
<dbReference type="GO" id="GO:0001018">
    <property type="term" value="F:mitochondrial promoter sequence-specific DNA binding"/>
    <property type="evidence" value="ECO:0007669"/>
    <property type="project" value="TreeGrafter"/>
</dbReference>
<evidence type="ECO:0000256" key="8">
    <source>
        <dbReference type="ARBA" id="ARBA00023163"/>
    </source>
</evidence>
<dbReference type="InterPro" id="IPR037159">
    <property type="entry name" value="RNA_POL_N_sf"/>
</dbReference>
<accession>G7E7S7</accession>